<protein>
    <recommendedName>
        <fullName evidence="4">Type IX secretion system membrane protein PorP/SprF</fullName>
    </recommendedName>
</protein>
<accession>A0A2T3HGJ7</accession>
<evidence type="ECO:0000256" key="1">
    <source>
        <dbReference type="SAM" id="SignalP"/>
    </source>
</evidence>
<evidence type="ECO:0000313" key="3">
    <source>
        <dbReference type="Proteomes" id="UP000240912"/>
    </source>
</evidence>
<dbReference type="Proteomes" id="UP000240912">
    <property type="component" value="Unassembled WGS sequence"/>
</dbReference>
<sequence>MNIRKLWIVVLLQFGAMAAQAQIDPLTMQYFNNRYQLNPAFAGLEAGSRLNAGFRTQMSGVPGGPVSQALTYDYGFDKVGLGLNIFNDKAGLQRQTRVAASFAYHVTLAEDQKLNFGVSAGIMNERLSIGDIQGDPNDVLAGQYNDRDTHLDGDFGVAYTNTRLTIHAAVPNVRNFFKEENIRFADVARFYSAVSYRIPLNGARESLVEPLVAYRILQEQDDIWDAGAQLELLDRQLLFTGLYHSSESATFGVGMDYRLKYLVTASYTINTSALRNYSHGNFEINLRLKF</sequence>
<dbReference type="AlphaFoldDB" id="A0A2T3HGJ7"/>
<name>A0A2T3HGJ7_9SPHI</name>
<keyword evidence="3" id="KW-1185">Reference proteome</keyword>
<keyword evidence="1" id="KW-0732">Signal</keyword>
<comment type="caution">
    <text evidence="2">The sequence shown here is derived from an EMBL/GenBank/DDBJ whole genome shotgun (WGS) entry which is preliminary data.</text>
</comment>
<dbReference type="NCBIfam" id="TIGR03519">
    <property type="entry name" value="T9SS_PorP_fam"/>
    <property type="match status" value="1"/>
</dbReference>
<gene>
    <name evidence="2" type="ORF">C7T94_18955</name>
</gene>
<evidence type="ECO:0008006" key="4">
    <source>
        <dbReference type="Google" id="ProtNLM"/>
    </source>
</evidence>
<feature type="signal peptide" evidence="1">
    <location>
        <begin position="1"/>
        <end position="21"/>
    </location>
</feature>
<evidence type="ECO:0000313" key="2">
    <source>
        <dbReference type="EMBL" id="PST81552.1"/>
    </source>
</evidence>
<dbReference type="InterPro" id="IPR019861">
    <property type="entry name" value="PorP/SprF_Bacteroidetes"/>
</dbReference>
<dbReference type="RefSeq" id="WP_107217659.1">
    <property type="nucleotide sequence ID" value="NZ_KZ686274.1"/>
</dbReference>
<dbReference type="OrthoDB" id="891773at2"/>
<organism evidence="2 3">
    <name type="scientific">Pedobacter yulinensis</name>
    <dbReference type="NCBI Taxonomy" id="2126353"/>
    <lineage>
        <taxon>Bacteria</taxon>
        <taxon>Pseudomonadati</taxon>
        <taxon>Bacteroidota</taxon>
        <taxon>Sphingobacteriia</taxon>
        <taxon>Sphingobacteriales</taxon>
        <taxon>Sphingobacteriaceae</taxon>
        <taxon>Pedobacter</taxon>
    </lineage>
</organism>
<dbReference type="Pfam" id="PF11751">
    <property type="entry name" value="PorP_SprF"/>
    <property type="match status" value="1"/>
</dbReference>
<feature type="chain" id="PRO_5015430545" description="Type IX secretion system membrane protein PorP/SprF" evidence="1">
    <location>
        <begin position="22"/>
        <end position="290"/>
    </location>
</feature>
<dbReference type="EMBL" id="PYLS01000010">
    <property type="protein sequence ID" value="PST81552.1"/>
    <property type="molecule type" value="Genomic_DNA"/>
</dbReference>
<reference evidence="2 3" key="1">
    <citation type="submission" date="2018-03" db="EMBL/GenBank/DDBJ databases">
        <authorList>
            <person name="Keele B.F."/>
        </authorList>
    </citation>
    <scope>NUCLEOTIDE SEQUENCE [LARGE SCALE GENOMIC DNA]</scope>
    <source>
        <strain evidence="2 3">YL28-9</strain>
    </source>
</reference>
<proteinExistence type="predicted"/>